<sequence length="182" mass="19430">MRVLFVCTGNICRSPLAERYATHWAEQHGADIEATSVGTHALVGYSMDPEAASALAALGGTPDGFTARALTLADARNADLILVMERAHRDRVLATAPAATLRTFTLSEAALIATEVHVRTIRELAVARTRVPRAVDAPDILDPYRQGPALHRRIAEEIAAKVDIVLGMLAPSTTDSPKTPTS</sequence>
<dbReference type="Proteomes" id="UP000642993">
    <property type="component" value="Unassembled WGS sequence"/>
</dbReference>
<evidence type="ECO:0000256" key="3">
    <source>
        <dbReference type="ARBA" id="ARBA00022912"/>
    </source>
</evidence>
<evidence type="ECO:0000256" key="2">
    <source>
        <dbReference type="ARBA" id="ARBA00022801"/>
    </source>
</evidence>
<dbReference type="Pfam" id="PF01451">
    <property type="entry name" value="LMWPc"/>
    <property type="match status" value="1"/>
</dbReference>
<dbReference type="InterPro" id="IPR036196">
    <property type="entry name" value="Ptyr_pPase_sf"/>
</dbReference>
<dbReference type="PANTHER" id="PTHR11717:SF31">
    <property type="entry name" value="LOW MOLECULAR WEIGHT PROTEIN-TYROSINE-PHOSPHATASE ETP-RELATED"/>
    <property type="match status" value="1"/>
</dbReference>
<accession>A0A927PM45</accession>
<dbReference type="GO" id="GO:0004725">
    <property type="term" value="F:protein tyrosine phosphatase activity"/>
    <property type="evidence" value="ECO:0007669"/>
    <property type="project" value="InterPro"/>
</dbReference>
<dbReference type="SMART" id="SM00226">
    <property type="entry name" value="LMWPc"/>
    <property type="match status" value="1"/>
</dbReference>
<comment type="similarity">
    <text evidence="1">Belongs to the low molecular weight phosphotyrosine protein phosphatase family.</text>
</comment>
<dbReference type="Gene3D" id="3.40.50.2300">
    <property type="match status" value="1"/>
</dbReference>
<evidence type="ECO:0000313" key="6">
    <source>
        <dbReference type="EMBL" id="MBD8506001.1"/>
    </source>
</evidence>
<feature type="domain" description="Phosphotyrosine protein phosphatase I" evidence="5">
    <location>
        <begin position="1"/>
        <end position="168"/>
    </location>
</feature>
<evidence type="ECO:0000256" key="1">
    <source>
        <dbReference type="ARBA" id="ARBA00011063"/>
    </source>
</evidence>
<keyword evidence="3" id="KW-0904">Protein phosphatase</keyword>
<reference evidence="6" key="1">
    <citation type="submission" date="2020-09" db="EMBL/GenBank/DDBJ databases">
        <title>Hoyosella lacisalsi sp. nov., a halotolerant actinobacterium isolated from soil of Lake Gudzhirganskoe.</title>
        <authorList>
            <person name="Yang Q."/>
            <person name="Guo P.Y."/>
            <person name="Liu S.W."/>
            <person name="Li F.N."/>
            <person name="Sun C.H."/>
        </authorList>
    </citation>
    <scope>NUCLEOTIDE SEQUENCE</scope>
    <source>
        <strain evidence="6">G463</strain>
    </source>
</reference>
<name>A0A927PM45_9ACTN</name>
<evidence type="ECO:0000259" key="5">
    <source>
        <dbReference type="SMART" id="SM00226"/>
    </source>
</evidence>
<keyword evidence="7" id="KW-1185">Reference proteome</keyword>
<dbReference type="InterPro" id="IPR017867">
    <property type="entry name" value="Tyr_phospatase_low_mol_wt"/>
</dbReference>
<keyword evidence="2" id="KW-0378">Hydrolase</keyword>
<dbReference type="SUPFAM" id="SSF52788">
    <property type="entry name" value="Phosphotyrosine protein phosphatases I"/>
    <property type="match status" value="1"/>
</dbReference>
<comment type="caution">
    <text evidence="6">The sequence shown here is derived from an EMBL/GenBank/DDBJ whole genome shotgun (WGS) entry which is preliminary data.</text>
</comment>
<dbReference type="AlphaFoldDB" id="A0A927PM45"/>
<dbReference type="PRINTS" id="PR00719">
    <property type="entry name" value="LMWPTPASE"/>
</dbReference>
<dbReference type="RefSeq" id="WP_192038488.1">
    <property type="nucleotide sequence ID" value="NZ_JACYWE010000003.1"/>
</dbReference>
<dbReference type="InterPro" id="IPR050438">
    <property type="entry name" value="LMW_PTPase"/>
</dbReference>
<dbReference type="PANTHER" id="PTHR11717">
    <property type="entry name" value="LOW MOLECULAR WEIGHT PROTEIN TYROSINE PHOSPHATASE"/>
    <property type="match status" value="1"/>
</dbReference>
<evidence type="ECO:0000313" key="7">
    <source>
        <dbReference type="Proteomes" id="UP000642993"/>
    </source>
</evidence>
<evidence type="ECO:0000256" key="4">
    <source>
        <dbReference type="PIRSR" id="PIRSR617867-1"/>
    </source>
</evidence>
<protein>
    <submittedName>
        <fullName evidence="6">Low molecular weight phosphatase family protein</fullName>
    </submittedName>
</protein>
<dbReference type="EMBL" id="JACYWE010000003">
    <property type="protein sequence ID" value="MBD8506001.1"/>
    <property type="molecule type" value="Genomic_DNA"/>
</dbReference>
<gene>
    <name evidence="6" type="ORF">HT102_05830</name>
</gene>
<feature type="active site" description="Nucleophile" evidence="4">
    <location>
        <position position="13"/>
    </location>
</feature>
<organism evidence="6 7">
    <name type="scientific">Lolliginicoccus lacisalsi</name>
    <dbReference type="NCBI Taxonomy" id="2742202"/>
    <lineage>
        <taxon>Bacteria</taxon>
        <taxon>Bacillati</taxon>
        <taxon>Actinomycetota</taxon>
        <taxon>Actinomycetes</taxon>
        <taxon>Mycobacteriales</taxon>
        <taxon>Hoyosellaceae</taxon>
        <taxon>Lolliginicoccus</taxon>
    </lineage>
</organism>
<dbReference type="InterPro" id="IPR023485">
    <property type="entry name" value="Ptyr_pPase"/>
</dbReference>
<proteinExistence type="inferred from homology"/>
<feature type="active site" description="Nucleophile" evidence="4">
    <location>
        <position position="7"/>
    </location>
</feature>